<dbReference type="HOGENOM" id="CLU_1432031_0_0_5"/>
<sequence>MVELFTALQSELNSSVFVLIVILVMAFVLTFKVGGWKQTFIEHQGRIDKVEKISDLIVEIKTKVDLIYQNNPNALYRAQSPISLTDLGRELATKVNADSIIEKYSSKLVKHVDDKGPKNAYDIQKCAFTVARNELKDLLSDVELTAVKQEAFNRGLPVEEIYTLFGILLRNKILKDKGIPIADVDKHEKASKE</sequence>
<dbReference type="STRING" id="856793.MICA_582"/>
<organism evidence="2 3">
    <name type="scientific">Micavibrio aeruginosavorus (strain ARL-13)</name>
    <dbReference type="NCBI Taxonomy" id="856793"/>
    <lineage>
        <taxon>Bacteria</taxon>
        <taxon>Pseudomonadati</taxon>
        <taxon>Bdellovibrionota</taxon>
        <taxon>Bdellovibrionia</taxon>
        <taxon>Bdellovibrionales</taxon>
        <taxon>Pseudobdellovibrionaceae</taxon>
        <taxon>Micavibrio</taxon>
    </lineage>
</organism>
<dbReference type="EMBL" id="CP002382">
    <property type="protein sequence ID" value="AEP08919.1"/>
    <property type="molecule type" value="Genomic_DNA"/>
</dbReference>
<protein>
    <submittedName>
        <fullName evidence="2">Uncharacterized protein</fullName>
    </submittedName>
</protein>
<dbReference type="Proteomes" id="UP000009286">
    <property type="component" value="Chromosome"/>
</dbReference>
<name>G2KMY7_MICAA</name>
<dbReference type="OrthoDB" id="9866819at2"/>
<proteinExistence type="predicted"/>
<dbReference type="KEGG" id="mai:MICA_582"/>
<dbReference type="eggNOG" id="ENOG5033Z09">
    <property type="taxonomic scope" value="Bacteria"/>
</dbReference>
<dbReference type="AlphaFoldDB" id="G2KMY7"/>
<keyword evidence="3" id="KW-1185">Reference proteome</keyword>
<reference evidence="2 3" key="1">
    <citation type="journal article" date="2011" name="BMC Genomics">
        <title>Genomic insights into an obligate epibiotic bacterial predator: Micavibrio aeruginosavorus ARL-13.</title>
        <authorList>
            <person name="Wang Z."/>
            <person name="Kadouri D."/>
            <person name="Wu M."/>
        </authorList>
    </citation>
    <scope>NUCLEOTIDE SEQUENCE [LARGE SCALE GENOMIC DNA]</scope>
    <source>
        <strain evidence="2 3">ARL-13</strain>
    </source>
</reference>
<keyword evidence="1" id="KW-1133">Transmembrane helix</keyword>
<evidence type="ECO:0000313" key="2">
    <source>
        <dbReference type="EMBL" id="AEP08919.1"/>
    </source>
</evidence>
<evidence type="ECO:0000313" key="3">
    <source>
        <dbReference type="Proteomes" id="UP000009286"/>
    </source>
</evidence>
<evidence type="ECO:0000256" key="1">
    <source>
        <dbReference type="SAM" id="Phobius"/>
    </source>
</evidence>
<keyword evidence="1" id="KW-0472">Membrane</keyword>
<feature type="transmembrane region" description="Helical" evidence="1">
    <location>
        <begin position="12"/>
        <end position="31"/>
    </location>
</feature>
<accession>G2KMY7</accession>
<dbReference type="RefSeq" id="WP_014102142.1">
    <property type="nucleotide sequence ID" value="NC_016026.1"/>
</dbReference>
<gene>
    <name evidence="2" type="ordered locus">MICA_582</name>
</gene>
<keyword evidence="1" id="KW-0812">Transmembrane</keyword>